<evidence type="ECO:0000313" key="2">
    <source>
        <dbReference type="Proteomes" id="UP000255355"/>
    </source>
</evidence>
<evidence type="ECO:0000313" key="1">
    <source>
        <dbReference type="EMBL" id="RDI52710.1"/>
    </source>
</evidence>
<name>A0A370H8Z5_9NOCA</name>
<sequence>MGSVDLGSLGDLLSAFGDIFSGFGGLSSFSAE</sequence>
<protein>
    <submittedName>
        <fullName evidence="1">Uncharacterized protein</fullName>
    </submittedName>
</protein>
<comment type="caution">
    <text evidence="1">The sequence shown here is derived from an EMBL/GenBank/DDBJ whole genome shotgun (WGS) entry which is preliminary data.</text>
</comment>
<gene>
    <name evidence="1" type="ORF">DFR68_10394</name>
</gene>
<dbReference type="AlphaFoldDB" id="A0A370H8Z5"/>
<accession>A0A370H8Z5</accession>
<reference evidence="1 2" key="1">
    <citation type="submission" date="2018-07" db="EMBL/GenBank/DDBJ databases">
        <title>Genomic Encyclopedia of Type Strains, Phase IV (KMG-IV): sequencing the most valuable type-strain genomes for metagenomic binning, comparative biology and taxonomic classification.</title>
        <authorList>
            <person name="Goeker M."/>
        </authorList>
    </citation>
    <scope>NUCLEOTIDE SEQUENCE [LARGE SCALE GENOMIC DNA]</scope>
    <source>
        <strain evidence="1 2">DSM 44952</strain>
    </source>
</reference>
<proteinExistence type="predicted"/>
<keyword evidence="2" id="KW-1185">Reference proteome</keyword>
<dbReference type="EMBL" id="QQAZ01000003">
    <property type="protein sequence ID" value="RDI52710.1"/>
    <property type="molecule type" value="Genomic_DNA"/>
</dbReference>
<dbReference type="Proteomes" id="UP000255355">
    <property type="component" value="Unassembled WGS sequence"/>
</dbReference>
<organism evidence="1 2">
    <name type="scientific">Nocardia mexicana</name>
    <dbReference type="NCBI Taxonomy" id="279262"/>
    <lineage>
        <taxon>Bacteria</taxon>
        <taxon>Bacillati</taxon>
        <taxon>Actinomycetota</taxon>
        <taxon>Actinomycetes</taxon>
        <taxon>Mycobacteriales</taxon>
        <taxon>Nocardiaceae</taxon>
        <taxon>Nocardia</taxon>
    </lineage>
</organism>